<proteinExistence type="predicted"/>
<dbReference type="CDD" id="cd05403">
    <property type="entry name" value="NT_KNTase_like"/>
    <property type="match status" value="1"/>
</dbReference>
<dbReference type="InterPro" id="IPR043519">
    <property type="entry name" value="NT_sf"/>
</dbReference>
<accession>A0A0J5TB81</accession>
<dbReference type="Proteomes" id="UP000076510">
    <property type="component" value="Unassembled WGS sequence"/>
</dbReference>
<dbReference type="OrthoDB" id="68332at2"/>
<reference evidence="2" key="1">
    <citation type="submission" date="2016-01" db="EMBL/GenBank/DDBJ databases">
        <title>Whole genome sequencing of Bhargavaea cecembensis T14.</title>
        <authorList>
            <person name="Hong K.W."/>
        </authorList>
    </citation>
    <scope>NUCLEOTIDE SEQUENCE [LARGE SCALE GENOMIC DNA]</scope>
    <source>
        <strain evidence="2">M19</strain>
    </source>
</reference>
<dbReference type="EMBL" id="LQQY01000034">
    <property type="protein sequence ID" value="KZE45188.1"/>
    <property type="molecule type" value="Genomic_DNA"/>
</dbReference>
<evidence type="ECO:0000313" key="2">
    <source>
        <dbReference type="Proteomes" id="UP000076510"/>
    </source>
</evidence>
<dbReference type="SUPFAM" id="SSF81301">
    <property type="entry name" value="Nucleotidyltransferase"/>
    <property type="match status" value="1"/>
</dbReference>
<dbReference type="Gene3D" id="3.30.460.10">
    <property type="entry name" value="Beta Polymerase, domain 2"/>
    <property type="match status" value="1"/>
</dbReference>
<evidence type="ECO:0000313" key="1">
    <source>
        <dbReference type="EMBL" id="KZE45188.1"/>
    </source>
</evidence>
<sequence>MKQKIAVEAIADSLKKDGRVKSIYVKGSMGREEEDEFSDVDLYCLVEEHDLTSFLQDRLQHLEAYGKLLFHDDLFIIAPQIIAVYEDLLHVDLFTVTEKTFKQKDYFKVIYDPEGKLSPFERSQNLLLSDAEFNEFAGDTGWFLFQYLKAMRRGNDLWAAEMLQHTMRNFSSVLLQRYKPERAQLGYKSLETSLPEQLVGNVKKIMGLIGPFTHQQAASEILRLIEAERGWIRSEWKDEQGNRLLDTMLSTLEGIRK</sequence>
<comment type="caution">
    <text evidence="1">The sequence shown here is derived from an EMBL/GenBank/DDBJ whole genome shotgun (WGS) entry which is preliminary data.</text>
</comment>
<dbReference type="PATRIC" id="fig|189381.10.peg.3458"/>
<protein>
    <submittedName>
        <fullName evidence="1">DNA polymerase III subunit beta</fullName>
    </submittedName>
</protein>
<dbReference type="Pfam" id="PF04439">
    <property type="entry name" value="Adenyl_transf"/>
    <property type="match status" value="1"/>
</dbReference>
<dbReference type="AlphaFoldDB" id="A0A0J5TB81"/>
<dbReference type="RefSeq" id="WP_048003566.1">
    <property type="nucleotide sequence ID" value="NZ_CP047095.1"/>
</dbReference>
<dbReference type="InterPro" id="IPR007530">
    <property type="entry name" value="Aminoglycoside_adenylylTfrase"/>
</dbReference>
<gene>
    <name evidence="1" type="ORF">AV649_03025</name>
</gene>
<name>A0A0J5TB81_9BACI</name>
<organism evidence="1 2">
    <name type="scientific">Rossellomorea marisflavi</name>
    <dbReference type="NCBI Taxonomy" id="189381"/>
    <lineage>
        <taxon>Bacteria</taxon>
        <taxon>Bacillati</taxon>
        <taxon>Bacillota</taxon>
        <taxon>Bacilli</taxon>
        <taxon>Bacillales</taxon>
        <taxon>Bacillaceae</taxon>
        <taxon>Rossellomorea</taxon>
    </lineage>
</organism>